<protein>
    <submittedName>
        <fullName evidence="2">Uncharacterized protein</fullName>
    </submittedName>
</protein>
<evidence type="ECO:0000256" key="1">
    <source>
        <dbReference type="SAM" id="Phobius"/>
    </source>
</evidence>
<proteinExistence type="predicted"/>
<keyword evidence="1" id="KW-1133">Transmembrane helix</keyword>
<dbReference type="AlphaFoldDB" id="A0AAD1Y0C8"/>
<gene>
    <name evidence="2" type="ORF">ECRASSUSDP1_LOCUS23602</name>
</gene>
<accession>A0AAD1Y0C8</accession>
<feature type="transmembrane region" description="Helical" evidence="1">
    <location>
        <begin position="115"/>
        <end position="139"/>
    </location>
</feature>
<dbReference type="Proteomes" id="UP001295684">
    <property type="component" value="Unassembled WGS sequence"/>
</dbReference>
<evidence type="ECO:0000313" key="2">
    <source>
        <dbReference type="EMBL" id="CAI2382134.1"/>
    </source>
</evidence>
<organism evidence="2 3">
    <name type="scientific">Euplotes crassus</name>
    <dbReference type="NCBI Taxonomy" id="5936"/>
    <lineage>
        <taxon>Eukaryota</taxon>
        <taxon>Sar</taxon>
        <taxon>Alveolata</taxon>
        <taxon>Ciliophora</taxon>
        <taxon>Intramacronucleata</taxon>
        <taxon>Spirotrichea</taxon>
        <taxon>Hypotrichia</taxon>
        <taxon>Euplotida</taxon>
        <taxon>Euplotidae</taxon>
        <taxon>Moneuplotes</taxon>
    </lineage>
</organism>
<feature type="transmembrane region" description="Helical" evidence="1">
    <location>
        <begin position="51"/>
        <end position="71"/>
    </location>
</feature>
<feature type="transmembrane region" description="Helical" evidence="1">
    <location>
        <begin position="83"/>
        <end position="103"/>
    </location>
</feature>
<reference evidence="2" key="1">
    <citation type="submission" date="2023-07" db="EMBL/GenBank/DDBJ databases">
        <authorList>
            <consortium name="AG Swart"/>
            <person name="Singh M."/>
            <person name="Singh A."/>
            <person name="Seah K."/>
            <person name="Emmerich C."/>
        </authorList>
    </citation>
    <scope>NUCLEOTIDE SEQUENCE</scope>
    <source>
        <strain evidence="2">DP1</strain>
    </source>
</reference>
<evidence type="ECO:0000313" key="3">
    <source>
        <dbReference type="Proteomes" id="UP001295684"/>
    </source>
</evidence>
<keyword evidence="1" id="KW-0812">Transmembrane</keyword>
<sequence length="163" mass="17807">MIQSKFGLLVKPTLEFHPVILILLRVVNVFLILAHAYVALFLLVMAQSETLLHIFTVIIGVIFLPSILYQISSGLRQSYLFNLFAHGISTVVIAIAIILAVVWNGFPDSELGNIAGISLLIGFGPGAIVSLSLLLLLTLDQPRINHPLILGQDGRLYQAIIQV</sequence>
<keyword evidence="3" id="KW-1185">Reference proteome</keyword>
<dbReference type="EMBL" id="CAMPGE010024283">
    <property type="protein sequence ID" value="CAI2382134.1"/>
    <property type="molecule type" value="Genomic_DNA"/>
</dbReference>
<keyword evidence="1" id="KW-0472">Membrane</keyword>
<feature type="transmembrane region" description="Helical" evidence="1">
    <location>
        <begin position="20"/>
        <end position="45"/>
    </location>
</feature>
<comment type="caution">
    <text evidence="2">The sequence shown here is derived from an EMBL/GenBank/DDBJ whole genome shotgun (WGS) entry which is preliminary data.</text>
</comment>
<name>A0AAD1Y0C8_EUPCR</name>